<keyword evidence="2" id="KW-1185">Reference proteome</keyword>
<dbReference type="Proteomes" id="UP000051952">
    <property type="component" value="Unassembled WGS sequence"/>
</dbReference>
<dbReference type="AlphaFoldDB" id="A0A0S4ISG9"/>
<sequence>MRGIFFFLKQIKIVNTRREQSEDLLLSVQKVVCCCVVFPSHLSIHSTILPDTLYIERALSFAENLLKLIFNFTFDNKKDRKVVFCNCCRTRSGNNKTNIINHTIVARKN</sequence>
<evidence type="ECO:0000313" key="2">
    <source>
        <dbReference type="Proteomes" id="UP000051952"/>
    </source>
</evidence>
<evidence type="ECO:0000313" key="1">
    <source>
        <dbReference type="EMBL" id="CUF24928.1"/>
    </source>
</evidence>
<dbReference type="EMBL" id="CYKH01000275">
    <property type="protein sequence ID" value="CUF24928.1"/>
    <property type="molecule type" value="Genomic_DNA"/>
</dbReference>
<proteinExistence type="predicted"/>
<protein>
    <submittedName>
        <fullName evidence="1">Uncharacterized protein</fullName>
    </submittedName>
</protein>
<dbReference type="VEuPathDB" id="TriTrypDB:BSAL_60635"/>
<gene>
    <name evidence="1" type="ORF">BSAL_60635</name>
</gene>
<organism evidence="1 2">
    <name type="scientific">Bodo saltans</name>
    <name type="common">Flagellated protozoan</name>
    <dbReference type="NCBI Taxonomy" id="75058"/>
    <lineage>
        <taxon>Eukaryota</taxon>
        <taxon>Discoba</taxon>
        <taxon>Euglenozoa</taxon>
        <taxon>Kinetoplastea</taxon>
        <taxon>Metakinetoplastina</taxon>
        <taxon>Eubodonida</taxon>
        <taxon>Bodonidae</taxon>
        <taxon>Bodo</taxon>
    </lineage>
</organism>
<accession>A0A0S4ISG9</accession>
<reference evidence="2" key="1">
    <citation type="submission" date="2015-09" db="EMBL/GenBank/DDBJ databases">
        <authorList>
            <consortium name="Pathogen Informatics"/>
        </authorList>
    </citation>
    <scope>NUCLEOTIDE SEQUENCE [LARGE SCALE GENOMIC DNA]</scope>
    <source>
        <strain evidence="2">Lake Konstanz</strain>
    </source>
</reference>
<name>A0A0S4ISG9_BODSA</name>